<evidence type="ECO:0000313" key="2">
    <source>
        <dbReference type="EMBL" id="MCH6263919.1"/>
    </source>
</evidence>
<dbReference type="EMBL" id="JAGYPE010000001">
    <property type="protein sequence ID" value="MBS4180335.1"/>
    <property type="molecule type" value="Genomic_DNA"/>
</dbReference>
<reference evidence="1" key="1">
    <citation type="submission" date="2021-05" db="EMBL/GenBank/DDBJ databases">
        <title>Novel Bacillus species.</title>
        <authorList>
            <person name="Liu G."/>
        </authorList>
    </citation>
    <scope>NUCLEOTIDE SEQUENCE</scope>
    <source>
        <strain evidence="1 3">FJAT-50051</strain>
    </source>
</reference>
<dbReference type="Proteomes" id="UP000677265">
    <property type="component" value="Unassembled WGS sequence"/>
</dbReference>
<evidence type="ECO:0000313" key="1">
    <source>
        <dbReference type="EMBL" id="MBS4180335.1"/>
    </source>
</evidence>
<keyword evidence="3" id="KW-1185">Reference proteome</keyword>
<sequence length="147" mass="16874">MKIQDTLRVIVNDPRVTVNERTSSTSASFQKIMSSYTKELNKDYLQQLLDDITQQGQQLSEKPTFAELRKYKDLIKRFMDDVTKNGIGLHQTDSWDPYGGNKTLKTIQIVDRKLVELTDHILNQQATSLSVLDRIGEIKGLLINLYT</sequence>
<dbReference type="AlphaFoldDB" id="A0A942SUZ9"/>
<name>A0A942SUZ9_9BACI</name>
<dbReference type="InterPro" id="IPR005585">
    <property type="entry name" value="DUF327"/>
</dbReference>
<gene>
    <name evidence="2" type="ORF">KHB02_000075</name>
    <name evidence="1" type="ORF">KHB02_02910</name>
</gene>
<dbReference type="Pfam" id="PF03885">
    <property type="entry name" value="DUF327"/>
    <property type="match status" value="1"/>
</dbReference>
<dbReference type="InterPro" id="IPR024042">
    <property type="entry name" value="TM1646-like_dom_sf"/>
</dbReference>
<dbReference type="EMBL" id="JAGYPE020000001">
    <property type="protein sequence ID" value="MCH6263919.1"/>
    <property type="molecule type" value="Genomic_DNA"/>
</dbReference>
<organism evidence="1">
    <name type="scientific">Neobacillus citreus</name>
    <dbReference type="NCBI Taxonomy" id="2833578"/>
    <lineage>
        <taxon>Bacteria</taxon>
        <taxon>Bacillati</taxon>
        <taxon>Bacillota</taxon>
        <taxon>Bacilli</taxon>
        <taxon>Bacillales</taxon>
        <taxon>Bacillaceae</taxon>
        <taxon>Neobacillus</taxon>
    </lineage>
</organism>
<accession>A0A942SUZ9</accession>
<dbReference type="SUPFAM" id="SSF158397">
    <property type="entry name" value="TM1646-like"/>
    <property type="match status" value="1"/>
</dbReference>
<comment type="caution">
    <text evidence="1">The sequence shown here is derived from an EMBL/GenBank/DDBJ whole genome shotgun (WGS) entry which is preliminary data.</text>
</comment>
<dbReference type="Gene3D" id="1.20.120.490">
    <property type="entry name" value="Hypothetical protein TM1646-like domain"/>
    <property type="match status" value="1"/>
</dbReference>
<evidence type="ECO:0000313" key="3">
    <source>
        <dbReference type="Proteomes" id="UP000677265"/>
    </source>
</evidence>
<protein>
    <submittedName>
        <fullName evidence="1">YaaR family protein</fullName>
    </submittedName>
</protein>
<proteinExistence type="predicted"/>
<dbReference type="RefSeq" id="WP_213140331.1">
    <property type="nucleotide sequence ID" value="NZ_JAGYPE020000001.1"/>
</dbReference>